<reference evidence="2" key="1">
    <citation type="submission" date="2022-03" db="EMBL/GenBank/DDBJ databases">
        <authorList>
            <person name="Martin H S."/>
        </authorList>
    </citation>
    <scope>NUCLEOTIDE SEQUENCE</scope>
</reference>
<accession>A0ABN8IY31</accession>
<evidence type="ECO:0000313" key="2">
    <source>
        <dbReference type="EMBL" id="CAH2068419.1"/>
    </source>
</evidence>
<feature type="region of interest" description="Disordered" evidence="1">
    <location>
        <begin position="85"/>
        <end position="107"/>
    </location>
</feature>
<protein>
    <submittedName>
        <fullName evidence="2">Uncharacterized protein</fullName>
    </submittedName>
</protein>
<dbReference type="EMBL" id="OW152817">
    <property type="protein sequence ID" value="CAH2068419.1"/>
    <property type="molecule type" value="Genomic_DNA"/>
</dbReference>
<evidence type="ECO:0000256" key="1">
    <source>
        <dbReference type="SAM" id="MobiDB-lite"/>
    </source>
</evidence>
<feature type="compositionally biased region" description="Polar residues" evidence="1">
    <location>
        <begin position="85"/>
        <end position="94"/>
    </location>
</feature>
<feature type="region of interest" description="Disordered" evidence="1">
    <location>
        <begin position="1"/>
        <end position="72"/>
    </location>
</feature>
<gene>
    <name evidence="2" type="ORF">IPOD504_LOCUS14303</name>
</gene>
<feature type="compositionally biased region" description="Basic and acidic residues" evidence="1">
    <location>
        <begin position="49"/>
        <end position="67"/>
    </location>
</feature>
<evidence type="ECO:0000313" key="3">
    <source>
        <dbReference type="Proteomes" id="UP000837857"/>
    </source>
</evidence>
<name>A0ABN8IY31_9NEOP</name>
<organism evidence="2 3">
    <name type="scientific">Iphiclides podalirius</name>
    <name type="common">scarce swallowtail</name>
    <dbReference type="NCBI Taxonomy" id="110791"/>
    <lineage>
        <taxon>Eukaryota</taxon>
        <taxon>Metazoa</taxon>
        <taxon>Ecdysozoa</taxon>
        <taxon>Arthropoda</taxon>
        <taxon>Hexapoda</taxon>
        <taxon>Insecta</taxon>
        <taxon>Pterygota</taxon>
        <taxon>Neoptera</taxon>
        <taxon>Endopterygota</taxon>
        <taxon>Lepidoptera</taxon>
        <taxon>Glossata</taxon>
        <taxon>Ditrysia</taxon>
        <taxon>Papilionoidea</taxon>
        <taxon>Papilionidae</taxon>
        <taxon>Papilioninae</taxon>
        <taxon>Iphiclides</taxon>
    </lineage>
</organism>
<sequence>MRRYPPSGGGLHSRRSICTVGSKHGRSHGELSTGAPRRVHSAQPRTRNAGRDRSERRSRRGKAEESFPAHCGAAGGVSAVNATYRTSAPRNASRSLPPAAIGSPHGRACEPPPHNDCSACTALASRTISISLGVLCHIAGGDRSF</sequence>
<dbReference type="Proteomes" id="UP000837857">
    <property type="component" value="Chromosome 5"/>
</dbReference>
<proteinExistence type="predicted"/>
<keyword evidence="3" id="KW-1185">Reference proteome</keyword>
<feature type="non-terminal residue" evidence="2">
    <location>
        <position position="145"/>
    </location>
</feature>